<sequence>MENWRCHVRAELIRRDGSQKDPYAGVFRSLFQLQDQCEIRQHIWEDVQSQSLEQDGITFVDLHRWLRESEHLSKKLSQTVSDLTCVLYFKEAEIQYWQSQVCRYRQEALSLARGSNTMRATLNQLEFTVERQAKELAALQKEHTRLREGMVEAWKEKGELLQR</sequence>
<keyword evidence="3" id="KW-1185">Reference proteome</keyword>
<accession>A0A9Q0EMU6</accession>
<dbReference type="Proteomes" id="UP001148018">
    <property type="component" value="Unassembled WGS sequence"/>
</dbReference>
<comment type="caution">
    <text evidence="2">The sequence shown here is derived from an EMBL/GenBank/DDBJ whole genome shotgun (WGS) entry which is preliminary data.</text>
</comment>
<evidence type="ECO:0000313" key="3">
    <source>
        <dbReference type="Proteomes" id="UP001148018"/>
    </source>
</evidence>
<dbReference type="OrthoDB" id="8949486at2759"/>
<reference evidence="2" key="1">
    <citation type="submission" date="2022-07" db="EMBL/GenBank/DDBJ databases">
        <title>Chromosome-level genome of Muraenolepis orangiensis.</title>
        <authorList>
            <person name="Kim J."/>
        </authorList>
    </citation>
    <scope>NUCLEOTIDE SEQUENCE</scope>
    <source>
        <strain evidence="2">KU_S4_2022</strain>
        <tissue evidence="2">Muscle</tissue>
    </source>
</reference>
<protein>
    <submittedName>
        <fullName evidence="2">Uncharacterized protein</fullName>
    </submittedName>
</protein>
<proteinExistence type="predicted"/>
<evidence type="ECO:0000313" key="2">
    <source>
        <dbReference type="EMBL" id="KAJ3610049.1"/>
    </source>
</evidence>
<organism evidence="2 3">
    <name type="scientific">Muraenolepis orangiensis</name>
    <name type="common">Patagonian moray cod</name>
    <dbReference type="NCBI Taxonomy" id="630683"/>
    <lineage>
        <taxon>Eukaryota</taxon>
        <taxon>Metazoa</taxon>
        <taxon>Chordata</taxon>
        <taxon>Craniata</taxon>
        <taxon>Vertebrata</taxon>
        <taxon>Euteleostomi</taxon>
        <taxon>Actinopterygii</taxon>
        <taxon>Neopterygii</taxon>
        <taxon>Teleostei</taxon>
        <taxon>Neoteleostei</taxon>
        <taxon>Acanthomorphata</taxon>
        <taxon>Zeiogadaria</taxon>
        <taxon>Gadariae</taxon>
        <taxon>Gadiformes</taxon>
        <taxon>Muraenolepidoidei</taxon>
        <taxon>Muraenolepididae</taxon>
        <taxon>Muraenolepis</taxon>
    </lineage>
</organism>
<feature type="coiled-coil region" evidence="1">
    <location>
        <begin position="122"/>
        <end position="149"/>
    </location>
</feature>
<gene>
    <name evidence="2" type="ORF">NHX12_022143</name>
</gene>
<keyword evidence="1" id="KW-0175">Coiled coil</keyword>
<dbReference type="EMBL" id="JANIIK010000038">
    <property type="protein sequence ID" value="KAJ3610049.1"/>
    <property type="molecule type" value="Genomic_DNA"/>
</dbReference>
<evidence type="ECO:0000256" key="1">
    <source>
        <dbReference type="SAM" id="Coils"/>
    </source>
</evidence>
<name>A0A9Q0EMU6_9TELE</name>
<dbReference type="AlphaFoldDB" id="A0A9Q0EMU6"/>